<organism evidence="1 2">
    <name type="scientific">Pedobacter caeni</name>
    <dbReference type="NCBI Taxonomy" id="288992"/>
    <lineage>
        <taxon>Bacteria</taxon>
        <taxon>Pseudomonadati</taxon>
        <taxon>Bacteroidota</taxon>
        <taxon>Sphingobacteriia</taxon>
        <taxon>Sphingobacteriales</taxon>
        <taxon>Sphingobacteriaceae</taxon>
        <taxon>Pedobacter</taxon>
    </lineage>
</organism>
<sequence>MKKNNLNKQGKKLNRNELKEVTGGIRHNPNCPPSCMDQDPGGFRCPDTMDCIEYSCGENEYGYYCA</sequence>
<name>A0A1M4ZSQ2_9SPHI</name>
<accession>A0A1M4ZSQ2</accession>
<evidence type="ECO:0000313" key="2">
    <source>
        <dbReference type="Proteomes" id="UP000184287"/>
    </source>
</evidence>
<proteinExistence type="predicted"/>
<gene>
    <name evidence="1" type="ORF">SAMN04488522_102447</name>
</gene>
<dbReference type="RefSeq" id="WP_143166754.1">
    <property type="nucleotide sequence ID" value="NZ_FQUQ01000002.1"/>
</dbReference>
<reference evidence="2" key="1">
    <citation type="submission" date="2016-11" db="EMBL/GenBank/DDBJ databases">
        <authorList>
            <person name="Varghese N."/>
            <person name="Submissions S."/>
        </authorList>
    </citation>
    <scope>NUCLEOTIDE SEQUENCE [LARGE SCALE GENOMIC DNA]</scope>
    <source>
        <strain evidence="2">DSM 16990</strain>
    </source>
</reference>
<evidence type="ECO:0000313" key="1">
    <source>
        <dbReference type="EMBL" id="SHF21103.1"/>
    </source>
</evidence>
<dbReference type="EMBL" id="FQUQ01000002">
    <property type="protein sequence ID" value="SHF21103.1"/>
    <property type="molecule type" value="Genomic_DNA"/>
</dbReference>
<dbReference type="OrthoDB" id="1264775at2"/>
<keyword evidence="2" id="KW-1185">Reference proteome</keyword>
<evidence type="ECO:0008006" key="3">
    <source>
        <dbReference type="Google" id="ProtNLM"/>
    </source>
</evidence>
<dbReference type="AlphaFoldDB" id="A0A1M4ZSQ2"/>
<dbReference type="Proteomes" id="UP000184287">
    <property type="component" value="Unassembled WGS sequence"/>
</dbReference>
<protein>
    <recommendedName>
        <fullName evidence="3">Bacteriocin-type signal sequence-containing protein</fullName>
    </recommendedName>
</protein>